<dbReference type="WBParaSite" id="MBELARI_LOCUS3788">
    <property type="protein sequence ID" value="MBELARI_LOCUS3788"/>
    <property type="gene ID" value="MBELARI_LOCUS3788"/>
</dbReference>
<dbReference type="Proteomes" id="UP000887575">
    <property type="component" value="Unassembled WGS sequence"/>
</dbReference>
<feature type="compositionally biased region" description="Basic and acidic residues" evidence="1">
    <location>
        <begin position="214"/>
        <end position="240"/>
    </location>
</feature>
<evidence type="ECO:0000313" key="3">
    <source>
        <dbReference type="WBParaSite" id="MBELARI_LOCUS3788"/>
    </source>
</evidence>
<dbReference type="AlphaFoldDB" id="A0AAF3J8X6"/>
<keyword evidence="2" id="KW-1185">Reference proteome</keyword>
<protein>
    <submittedName>
        <fullName evidence="3">Uncharacterized protein</fullName>
    </submittedName>
</protein>
<proteinExistence type="predicted"/>
<evidence type="ECO:0000313" key="2">
    <source>
        <dbReference type="Proteomes" id="UP000887575"/>
    </source>
</evidence>
<sequence>MSTLKEHIAIDHLNLAAWRCGCFKEFFTSEARIMHSVTCDQLIMEIPKLTGLNQLDKLQKMTSAAVEHEIKRQATLMLEFGKAFMERTKLKPAEVENLMRAAPLPVIGLEQMCSPTESDPSKASTRLPQPVSHLSETLTNLKSTHAPSKTNSLTTLCVPLESDSDKVVASSRSPQPVPHPSETLAKLKFTNASSRANNSGSTHKSRASRFSPSRGDRDGHKGDCRKRDHRPSPRRSDDRKYRRQSHSREQNLGLSGKAAELSKEMEKAIALALKPPPTDDNETMDMDIESPTESPKKIVLSKIKLPEPTVVEPPRIALMNEPLRENDTFFKELKEKLIYEQYIQPSYNPLAPRREPLLSTQGFYGPSRTYWPLHSEPQQPRVPFAAIQRPCPFHTGRICANVLLCACQFSRDERIKKFRSGGGCSDLRCIKRHTGNCRSLSYCLICKEPHHQIFCPHLDKPKKTETEEEEKNEENAKA</sequence>
<evidence type="ECO:0000256" key="1">
    <source>
        <dbReference type="SAM" id="MobiDB-lite"/>
    </source>
</evidence>
<organism evidence="2 3">
    <name type="scientific">Mesorhabditis belari</name>
    <dbReference type="NCBI Taxonomy" id="2138241"/>
    <lineage>
        <taxon>Eukaryota</taxon>
        <taxon>Metazoa</taxon>
        <taxon>Ecdysozoa</taxon>
        <taxon>Nematoda</taxon>
        <taxon>Chromadorea</taxon>
        <taxon>Rhabditida</taxon>
        <taxon>Rhabditina</taxon>
        <taxon>Rhabditomorpha</taxon>
        <taxon>Rhabditoidea</taxon>
        <taxon>Rhabditidae</taxon>
        <taxon>Mesorhabditinae</taxon>
        <taxon>Mesorhabditis</taxon>
    </lineage>
</organism>
<name>A0AAF3J8X6_9BILA</name>
<feature type="compositionally biased region" description="Polar residues" evidence="1">
    <location>
        <begin position="190"/>
        <end position="202"/>
    </location>
</feature>
<feature type="region of interest" description="Disordered" evidence="1">
    <location>
        <begin position="167"/>
        <end position="257"/>
    </location>
</feature>
<accession>A0AAF3J8X6</accession>
<feature type="region of interest" description="Disordered" evidence="1">
    <location>
        <begin position="112"/>
        <end position="131"/>
    </location>
</feature>
<reference evidence="3" key="1">
    <citation type="submission" date="2024-02" db="UniProtKB">
        <authorList>
            <consortium name="WormBaseParasite"/>
        </authorList>
    </citation>
    <scope>IDENTIFICATION</scope>
</reference>
<feature type="compositionally biased region" description="Polar residues" evidence="1">
    <location>
        <begin position="113"/>
        <end position="131"/>
    </location>
</feature>